<keyword evidence="2" id="KW-1185">Reference proteome</keyword>
<evidence type="ECO:0000313" key="2">
    <source>
        <dbReference type="Proteomes" id="UP000542125"/>
    </source>
</evidence>
<dbReference type="AlphaFoldDB" id="A0A7Y9ITM1"/>
<dbReference type="RefSeq" id="WP_179585984.1">
    <property type="nucleotide sequence ID" value="NZ_JACBYR010000001.1"/>
</dbReference>
<organism evidence="1 2">
    <name type="scientific">Pigmentiphaga litoralis</name>
    <dbReference type="NCBI Taxonomy" id="516702"/>
    <lineage>
        <taxon>Bacteria</taxon>
        <taxon>Pseudomonadati</taxon>
        <taxon>Pseudomonadota</taxon>
        <taxon>Betaproteobacteria</taxon>
        <taxon>Burkholderiales</taxon>
        <taxon>Alcaligenaceae</taxon>
        <taxon>Pigmentiphaga</taxon>
    </lineage>
</organism>
<dbReference type="EMBL" id="JACBYR010000001">
    <property type="protein sequence ID" value="NYE82811.1"/>
    <property type="molecule type" value="Genomic_DNA"/>
</dbReference>
<reference evidence="1 2" key="1">
    <citation type="submission" date="2020-07" db="EMBL/GenBank/DDBJ databases">
        <title>Genomic Encyclopedia of Type Strains, Phase IV (KMG-V): Genome sequencing to study the core and pangenomes of soil and plant-associated prokaryotes.</title>
        <authorList>
            <person name="Whitman W."/>
        </authorList>
    </citation>
    <scope>NUCLEOTIDE SEQUENCE [LARGE SCALE GENOMIC DNA]</scope>
    <source>
        <strain evidence="1 2">SAS40</strain>
    </source>
</reference>
<comment type="caution">
    <text evidence="1">The sequence shown here is derived from an EMBL/GenBank/DDBJ whole genome shotgun (WGS) entry which is preliminary data.</text>
</comment>
<proteinExistence type="predicted"/>
<gene>
    <name evidence="1" type="ORF">FHW18_002082</name>
</gene>
<protein>
    <submittedName>
        <fullName evidence="1">Uncharacterized protein</fullName>
    </submittedName>
</protein>
<sequence length="152" mass="16813">MDLDAETAKMRALVIRRRSRASDIGKGRLARSVGRFEPALGYVKGVLDIASQSLTDDGYACELRAASERGATRKKIQLRVGRQHPPVPEAPIYHTLKIYLTQGAHIDVIFDICHGVGESGELSLEASFSAFDEDLHADRFAQLVVAFIERFD</sequence>
<evidence type="ECO:0000313" key="1">
    <source>
        <dbReference type="EMBL" id="NYE82811.1"/>
    </source>
</evidence>
<dbReference type="Proteomes" id="UP000542125">
    <property type="component" value="Unassembled WGS sequence"/>
</dbReference>
<name>A0A7Y9ITM1_9BURK</name>
<accession>A0A7Y9ITM1</accession>